<protein>
    <submittedName>
        <fullName evidence="2">Uncharacterized protein</fullName>
    </submittedName>
</protein>
<evidence type="ECO:0000313" key="2">
    <source>
        <dbReference type="EMBL" id="KAK1524059.1"/>
    </source>
</evidence>
<comment type="caution">
    <text evidence="2">The sequence shown here is derived from an EMBL/GenBank/DDBJ whole genome shotgun (WGS) entry which is preliminary data.</text>
</comment>
<evidence type="ECO:0000313" key="3">
    <source>
        <dbReference type="Proteomes" id="UP001240678"/>
    </source>
</evidence>
<dbReference type="AlphaFoldDB" id="A0AAI9YUP8"/>
<name>A0AAI9YUP8_9PEZI</name>
<evidence type="ECO:0000256" key="1">
    <source>
        <dbReference type="SAM" id="Phobius"/>
    </source>
</evidence>
<keyword evidence="1" id="KW-0472">Membrane</keyword>
<keyword evidence="1" id="KW-0812">Transmembrane</keyword>
<sequence length="116" mass="12595">MHCANGASFHLSLSSSPSPPFAYHIALSIFAGCFLGSATQLIRDFVLTASHLSSPMFRSQCRCRTTARTPPGWLKVGVPGTDGVWIFPAKPSGSPFKPLSVTDTATRSTRWEHNHH</sequence>
<proteinExistence type="predicted"/>
<dbReference type="EMBL" id="MOOE01000009">
    <property type="protein sequence ID" value="KAK1524059.1"/>
    <property type="molecule type" value="Genomic_DNA"/>
</dbReference>
<organism evidence="2 3">
    <name type="scientific">Colletotrichum costaricense</name>
    <dbReference type="NCBI Taxonomy" id="1209916"/>
    <lineage>
        <taxon>Eukaryota</taxon>
        <taxon>Fungi</taxon>
        <taxon>Dikarya</taxon>
        <taxon>Ascomycota</taxon>
        <taxon>Pezizomycotina</taxon>
        <taxon>Sordariomycetes</taxon>
        <taxon>Hypocreomycetidae</taxon>
        <taxon>Glomerellales</taxon>
        <taxon>Glomerellaceae</taxon>
        <taxon>Colletotrichum</taxon>
        <taxon>Colletotrichum acutatum species complex</taxon>
    </lineage>
</organism>
<keyword evidence="1" id="KW-1133">Transmembrane helix</keyword>
<gene>
    <name evidence="2" type="ORF">CCOS01_09146</name>
</gene>
<dbReference type="Proteomes" id="UP001240678">
    <property type="component" value="Unassembled WGS sequence"/>
</dbReference>
<dbReference type="GeneID" id="85340853"/>
<accession>A0AAI9YUP8</accession>
<dbReference type="RefSeq" id="XP_060312006.1">
    <property type="nucleotide sequence ID" value="XM_060457306.1"/>
</dbReference>
<feature type="transmembrane region" description="Helical" evidence="1">
    <location>
        <begin position="21"/>
        <end position="42"/>
    </location>
</feature>
<reference evidence="2 3" key="1">
    <citation type="submission" date="2016-10" db="EMBL/GenBank/DDBJ databases">
        <title>The genome sequence of Colletotrichum fioriniae PJ7.</title>
        <authorList>
            <person name="Baroncelli R."/>
        </authorList>
    </citation>
    <scope>NUCLEOTIDE SEQUENCE [LARGE SCALE GENOMIC DNA]</scope>
    <source>
        <strain evidence="2 3">IMI 309622</strain>
    </source>
</reference>
<keyword evidence="3" id="KW-1185">Reference proteome</keyword>